<evidence type="ECO:0000313" key="3">
    <source>
        <dbReference type="Proteomes" id="UP000070255"/>
    </source>
</evidence>
<accession>A0ABR5T3Z6</accession>
<reference evidence="2 3" key="1">
    <citation type="submission" date="2015-11" db="EMBL/GenBank/DDBJ databases">
        <authorList>
            <person name="Sahl J."/>
            <person name="Wagner D."/>
            <person name="Keim P."/>
        </authorList>
    </citation>
    <scope>NUCLEOTIDE SEQUENCE [LARGE SCALE GENOMIC DNA]</scope>
    <source>
        <strain evidence="2 3">BDU18</strain>
    </source>
</reference>
<protein>
    <submittedName>
        <fullName evidence="2">Uncharacterized protein</fullName>
    </submittedName>
</protein>
<organism evidence="2 3">
    <name type="scientific">Burkholderia savannae</name>
    <dbReference type="NCBI Taxonomy" id="1637837"/>
    <lineage>
        <taxon>Bacteria</taxon>
        <taxon>Pseudomonadati</taxon>
        <taxon>Pseudomonadota</taxon>
        <taxon>Betaproteobacteria</taxon>
        <taxon>Burkholderiales</taxon>
        <taxon>Burkholderiaceae</taxon>
        <taxon>Burkholderia</taxon>
        <taxon>pseudomallei group</taxon>
    </lineage>
</organism>
<evidence type="ECO:0000256" key="1">
    <source>
        <dbReference type="SAM" id="MobiDB-lite"/>
    </source>
</evidence>
<evidence type="ECO:0000313" key="2">
    <source>
        <dbReference type="EMBL" id="KWZ37941.1"/>
    </source>
</evidence>
<name>A0ABR5T3Z6_9BURK</name>
<gene>
    <name evidence="2" type="ORF">WS72_23780</name>
</gene>
<keyword evidence="3" id="KW-1185">Reference proteome</keyword>
<sequence length="77" mass="8636">MSTQCIARAVSTDAGTRETGMPLQSPERRARRELRSIAARHERRRGATLHVVEFEARMRRGARSASPGIRDSGFEAR</sequence>
<dbReference type="Proteomes" id="UP000070255">
    <property type="component" value="Unassembled WGS sequence"/>
</dbReference>
<comment type="caution">
    <text evidence="2">The sequence shown here is derived from an EMBL/GenBank/DDBJ whole genome shotgun (WGS) entry which is preliminary data.</text>
</comment>
<proteinExistence type="predicted"/>
<feature type="region of interest" description="Disordered" evidence="1">
    <location>
        <begin position="1"/>
        <end position="30"/>
    </location>
</feature>
<dbReference type="EMBL" id="LNJQ01000004">
    <property type="protein sequence ID" value="KWZ37941.1"/>
    <property type="molecule type" value="Genomic_DNA"/>
</dbReference>